<dbReference type="Proteomes" id="UP001561463">
    <property type="component" value="Unassembled WGS sequence"/>
</dbReference>
<dbReference type="NCBIfam" id="TIGR02548">
    <property type="entry name" value="casB_cse2"/>
    <property type="match status" value="1"/>
</dbReference>
<name>A0ABV4ABU8_9ENTR</name>
<dbReference type="InterPro" id="IPR013382">
    <property type="entry name" value="CRISPR-assoc_prot_Cse2"/>
</dbReference>
<dbReference type="Pfam" id="PF09485">
    <property type="entry name" value="CRISPR_Cse2"/>
    <property type="match status" value="1"/>
</dbReference>
<dbReference type="EMBL" id="JBFZPZ010000024">
    <property type="protein sequence ID" value="MEX9254761.1"/>
    <property type="molecule type" value="Genomic_DNA"/>
</dbReference>
<dbReference type="CDD" id="cd09731">
    <property type="entry name" value="Cse2_I-E"/>
    <property type="match status" value="1"/>
</dbReference>
<evidence type="ECO:0000313" key="2">
    <source>
        <dbReference type="Proteomes" id="UP001561463"/>
    </source>
</evidence>
<dbReference type="InterPro" id="IPR038287">
    <property type="entry name" value="Cse2_sf"/>
</dbReference>
<proteinExistence type="predicted"/>
<comment type="caution">
    <text evidence="1">The sequence shown here is derived from an EMBL/GenBank/DDBJ whole genome shotgun (WGS) entry which is preliminary data.</text>
</comment>
<dbReference type="Gene3D" id="1.10.520.40">
    <property type="entry name" value="CRISPR-associated protein Cse2"/>
    <property type="match status" value="1"/>
</dbReference>
<dbReference type="RefSeq" id="WP_369498939.1">
    <property type="nucleotide sequence ID" value="NZ_JBFZPZ010000024.1"/>
</dbReference>
<evidence type="ECO:0000313" key="1">
    <source>
        <dbReference type="EMBL" id="MEX9254761.1"/>
    </source>
</evidence>
<accession>A0ABV4ABU8</accession>
<gene>
    <name evidence="1" type="primary">casB</name>
    <name evidence="1" type="synonym">cse2</name>
    <name evidence="1" type="ORF">AB7Z85_19915</name>
</gene>
<sequence>MNSNAEHSGRNSQFIAFLFEHCQKDKGFAARLRRASNPATEYQSWEILGAFGIDLENKHERQIFSFIAASLANSRAQTNGTLGLGKAITLCFQDGSNDKQAIARLRRLLACDSATEACRVLRPLVALIQARVTQTLDYEQLLNDLIWFGERTRARWAKQFFSSAEQEEA</sequence>
<reference evidence="1 2" key="1">
    <citation type="submission" date="2024-03" db="EMBL/GenBank/DDBJ databases">
        <title>Role of Flies in the Dissemination of Carbapenem-Resistant Enterobacteriaceae (CRE): An Epidemiological and Genomic Study in China.</title>
        <authorList>
            <person name="Chen K."/>
            <person name="Zhang R."/>
            <person name="Chen S."/>
        </authorList>
    </citation>
    <scope>NUCLEOTIDE SEQUENCE [LARGE SCALE GENOMIC DNA]</scope>
    <source>
        <strain evidence="2">fly-313</strain>
    </source>
</reference>
<protein>
    <submittedName>
        <fullName evidence="1">Type I-E CRISPR-associated protein Cse2/CasB</fullName>
    </submittedName>
</protein>
<organism evidence="1 2">
    <name type="scientific">Pseudenterobacter timonensis</name>
    <dbReference type="NCBI Taxonomy" id="1755099"/>
    <lineage>
        <taxon>Bacteria</taxon>
        <taxon>Pseudomonadati</taxon>
        <taxon>Pseudomonadota</taxon>
        <taxon>Gammaproteobacteria</taxon>
        <taxon>Enterobacterales</taxon>
        <taxon>Enterobacteriaceae</taxon>
        <taxon>Pseudenterobacter</taxon>
    </lineage>
</organism>
<keyword evidence="2" id="KW-1185">Reference proteome</keyword>